<organism evidence="2 3">
    <name type="scientific">Vineibacter terrae</name>
    <dbReference type="NCBI Taxonomy" id="2586908"/>
    <lineage>
        <taxon>Bacteria</taxon>
        <taxon>Pseudomonadati</taxon>
        <taxon>Pseudomonadota</taxon>
        <taxon>Alphaproteobacteria</taxon>
        <taxon>Hyphomicrobiales</taxon>
        <taxon>Vineibacter</taxon>
    </lineage>
</organism>
<dbReference type="Proteomes" id="UP000321638">
    <property type="component" value="Unassembled WGS sequence"/>
</dbReference>
<evidence type="ECO:0000256" key="1">
    <source>
        <dbReference type="SAM" id="MobiDB-lite"/>
    </source>
</evidence>
<reference evidence="2 3" key="1">
    <citation type="submission" date="2019-06" db="EMBL/GenBank/DDBJ databases">
        <title>New taxonomy in bacterial strain CC-CFT640, isolated from vineyard.</title>
        <authorList>
            <person name="Lin S.-Y."/>
            <person name="Tsai C.-F."/>
            <person name="Young C.-C."/>
        </authorList>
    </citation>
    <scope>NUCLEOTIDE SEQUENCE [LARGE SCALE GENOMIC DNA]</scope>
    <source>
        <strain evidence="2 3">CC-CFT640</strain>
    </source>
</reference>
<feature type="region of interest" description="Disordered" evidence="1">
    <location>
        <begin position="76"/>
        <end position="105"/>
    </location>
</feature>
<evidence type="ECO:0000313" key="2">
    <source>
        <dbReference type="EMBL" id="TXL70135.1"/>
    </source>
</evidence>
<evidence type="ECO:0000313" key="3">
    <source>
        <dbReference type="Proteomes" id="UP000321638"/>
    </source>
</evidence>
<protein>
    <submittedName>
        <fullName evidence="2">Uncharacterized protein</fullName>
    </submittedName>
</protein>
<keyword evidence="3" id="KW-1185">Reference proteome</keyword>
<name>A0A5C8PAS3_9HYPH</name>
<dbReference type="EMBL" id="VDUZ01000065">
    <property type="protein sequence ID" value="TXL70135.1"/>
    <property type="molecule type" value="Genomic_DNA"/>
</dbReference>
<proteinExistence type="predicted"/>
<comment type="caution">
    <text evidence="2">The sequence shown here is derived from an EMBL/GenBank/DDBJ whole genome shotgun (WGS) entry which is preliminary data.</text>
</comment>
<sequence>MPVPAEPRVYWWPAGRRDGWRMRITGRNGAGKIRAVRLNSDGTETTIVRFFPAHEFKCPHDGGVDTLNRLFAEAPLIGKGSDPGPPQLGGTRRDTTTGQLFGAAR</sequence>
<accession>A0A5C8PAS3</accession>
<gene>
    <name evidence="2" type="ORF">FHP25_36035</name>
</gene>
<dbReference type="AlphaFoldDB" id="A0A5C8PAS3"/>
<dbReference type="RefSeq" id="WP_147851859.1">
    <property type="nucleotide sequence ID" value="NZ_VDUZ01000065.1"/>
</dbReference>